<keyword evidence="1" id="KW-0472">Membrane</keyword>
<protein>
    <recommendedName>
        <fullName evidence="4">DUF4386 domain-containing protein</fullName>
    </recommendedName>
</protein>
<dbReference type="InterPro" id="IPR025495">
    <property type="entry name" value="DUF4386"/>
</dbReference>
<feature type="transmembrane region" description="Helical" evidence="1">
    <location>
        <begin position="43"/>
        <end position="66"/>
    </location>
</feature>
<evidence type="ECO:0000313" key="3">
    <source>
        <dbReference type="Proteomes" id="UP000215377"/>
    </source>
</evidence>
<keyword evidence="1" id="KW-0812">Transmembrane</keyword>
<comment type="caution">
    <text evidence="2">The sequence shown here is derived from an EMBL/GenBank/DDBJ whole genome shotgun (WGS) entry which is preliminary data.</text>
</comment>
<feature type="transmembrane region" description="Helical" evidence="1">
    <location>
        <begin position="119"/>
        <end position="140"/>
    </location>
</feature>
<dbReference type="AlphaFoldDB" id="A0A225NEY8"/>
<keyword evidence="3" id="KW-1185">Reference proteome</keyword>
<evidence type="ECO:0008006" key="4">
    <source>
        <dbReference type="Google" id="ProtNLM"/>
    </source>
</evidence>
<evidence type="ECO:0000256" key="1">
    <source>
        <dbReference type="SAM" id="Phobius"/>
    </source>
</evidence>
<sequence length="202" mass="20720">MARLAGALYLLIIGTGLSAEFALRGPLLASPSPLANIAAAAPAFRLSLLGDLVMLLADVTLALLFFQLLRGVSAPLALAAMVFRLMQAALIGMGLILLSQVPVLADQPGLATAILGIHATGYDVALVFFGVNSALLALLLHRGGAVPRILVLAMGGSAAVYVSGGVLRLVAPELSDALLPAYLLPLLAETGLALWLVIRGRV</sequence>
<reference evidence="2 3" key="1">
    <citation type="submission" date="2013-04" db="EMBL/GenBank/DDBJ databases">
        <title>Oceanicola sp. 22II1-22F33 Genome Sequencing.</title>
        <authorList>
            <person name="Lai Q."/>
            <person name="Li G."/>
            <person name="Shao Z."/>
        </authorList>
    </citation>
    <scope>NUCLEOTIDE SEQUENCE [LARGE SCALE GENOMIC DNA]</scope>
    <source>
        <strain evidence="2 3">22II1-22F33</strain>
    </source>
</reference>
<dbReference type="Proteomes" id="UP000215377">
    <property type="component" value="Unassembled WGS sequence"/>
</dbReference>
<name>A0A225NEY8_9RHOB</name>
<feature type="transmembrane region" description="Helical" evidence="1">
    <location>
        <begin position="149"/>
        <end position="171"/>
    </location>
</feature>
<proteinExistence type="predicted"/>
<organism evidence="2 3">
    <name type="scientific">Marinibacterium profundimaris</name>
    <dbReference type="NCBI Taxonomy" id="1679460"/>
    <lineage>
        <taxon>Bacteria</taxon>
        <taxon>Pseudomonadati</taxon>
        <taxon>Pseudomonadota</taxon>
        <taxon>Alphaproteobacteria</taxon>
        <taxon>Rhodobacterales</taxon>
        <taxon>Paracoccaceae</taxon>
        <taxon>Marinibacterium</taxon>
    </lineage>
</organism>
<keyword evidence="1" id="KW-1133">Transmembrane helix</keyword>
<gene>
    <name evidence="2" type="ORF">ATO3_21655</name>
</gene>
<feature type="transmembrane region" description="Helical" evidence="1">
    <location>
        <begin position="78"/>
        <end position="99"/>
    </location>
</feature>
<evidence type="ECO:0000313" key="2">
    <source>
        <dbReference type="EMBL" id="OWU69875.1"/>
    </source>
</evidence>
<feature type="transmembrane region" description="Helical" evidence="1">
    <location>
        <begin position="177"/>
        <end position="198"/>
    </location>
</feature>
<accession>A0A225NEY8</accession>
<dbReference type="EMBL" id="AQQR01000014">
    <property type="protein sequence ID" value="OWU69875.1"/>
    <property type="molecule type" value="Genomic_DNA"/>
</dbReference>
<dbReference type="Pfam" id="PF14329">
    <property type="entry name" value="DUF4386"/>
    <property type="match status" value="1"/>
</dbReference>